<accession>A0A4U8UD24</accession>
<dbReference type="RefSeq" id="WP_034555291.1">
    <property type="nucleotide sequence ID" value="NZ_JRPC02000057.1"/>
</dbReference>
<keyword evidence="2" id="KW-1185">Reference proteome</keyword>
<comment type="caution">
    <text evidence="1">The sequence shown here is derived from an EMBL/GenBank/DDBJ whole genome shotgun (WGS) entry which is preliminary data.</text>
</comment>
<organism evidence="1 2">
    <name type="scientific">Helicobacter apodemus</name>
    <dbReference type="NCBI Taxonomy" id="135569"/>
    <lineage>
        <taxon>Bacteria</taxon>
        <taxon>Pseudomonadati</taxon>
        <taxon>Campylobacterota</taxon>
        <taxon>Epsilonproteobacteria</taxon>
        <taxon>Campylobacterales</taxon>
        <taxon>Helicobacteraceae</taxon>
        <taxon>Helicobacter</taxon>
    </lineage>
</organism>
<protein>
    <submittedName>
        <fullName evidence="1">Uncharacterized protein</fullName>
    </submittedName>
</protein>
<sequence length="162" mass="18518">MDKFNTQEIQEIIDSTQAQEVPQANINQLSTGESKLVKILESYIITFELKSIRGQNVPIGAKNIKGFLKNIFGEQAMYAIYYKYGKLTLSKVKDRIKKQKRSVEQSSKIIEAQKQYPQYKIVEAYKYGCVAGKFNLNAKDIETFIAMLEIASGYTEAKNRKN</sequence>
<gene>
    <name evidence="1" type="ORF">LS72_010295</name>
</gene>
<evidence type="ECO:0000313" key="2">
    <source>
        <dbReference type="Proteomes" id="UP000029920"/>
    </source>
</evidence>
<evidence type="ECO:0000313" key="1">
    <source>
        <dbReference type="EMBL" id="TLE13006.1"/>
    </source>
</evidence>
<reference evidence="1 2" key="1">
    <citation type="journal article" date="2014" name="Genome Announc.">
        <title>Draft genome sequences of eight enterohepatic helicobacter species isolated from both laboratory and wild rodents.</title>
        <authorList>
            <person name="Sheh A."/>
            <person name="Shen Z."/>
            <person name="Fox J.G."/>
        </authorList>
    </citation>
    <scope>NUCLEOTIDE SEQUENCE [LARGE SCALE GENOMIC DNA]</scope>
    <source>
        <strain evidence="1 2">MIT-03-7007</strain>
    </source>
</reference>
<dbReference type="EMBL" id="JRPC02000057">
    <property type="protein sequence ID" value="TLE13006.1"/>
    <property type="molecule type" value="Genomic_DNA"/>
</dbReference>
<dbReference type="AlphaFoldDB" id="A0A4U8UD24"/>
<dbReference type="Proteomes" id="UP000029920">
    <property type="component" value="Unassembled WGS sequence"/>
</dbReference>
<proteinExistence type="predicted"/>
<name>A0A4U8UD24_9HELI</name>